<dbReference type="InterPro" id="IPR002379">
    <property type="entry name" value="ATPase_proteolipid_c-like_dom"/>
</dbReference>
<name>F7XP30_METZD</name>
<evidence type="ECO:0000256" key="4">
    <source>
        <dbReference type="ARBA" id="ARBA00023136"/>
    </source>
</evidence>
<dbReference type="GO" id="GO:0033177">
    <property type="term" value="C:proton-transporting two-sector ATPase complex, proton-transporting domain"/>
    <property type="evidence" value="ECO:0007669"/>
    <property type="project" value="InterPro"/>
</dbReference>
<dbReference type="RefSeq" id="WP_013898759.1">
    <property type="nucleotide sequence ID" value="NC_015676.1"/>
</dbReference>
<keyword evidence="8" id="KW-1185">Reference proteome</keyword>
<organism evidence="7 8">
    <name type="scientific">Methanosalsum zhilinae (strain DSM 4017 / NBRC 107636 / OCM 62 / WeN5)</name>
    <name type="common">Methanohalophilus zhilinae</name>
    <dbReference type="NCBI Taxonomy" id="679901"/>
    <lineage>
        <taxon>Archaea</taxon>
        <taxon>Methanobacteriati</taxon>
        <taxon>Methanobacteriota</taxon>
        <taxon>Stenosarchaea group</taxon>
        <taxon>Methanomicrobia</taxon>
        <taxon>Methanosarcinales</taxon>
        <taxon>Methanosarcinaceae</taxon>
        <taxon>Methanosalsum</taxon>
    </lineage>
</organism>
<accession>F7XP30</accession>
<proteinExistence type="predicted"/>
<evidence type="ECO:0000313" key="7">
    <source>
        <dbReference type="EMBL" id="AEH61322.1"/>
    </source>
</evidence>
<dbReference type="EMBL" id="CP002101">
    <property type="protein sequence ID" value="AEH61322.1"/>
    <property type="molecule type" value="Genomic_DNA"/>
</dbReference>
<dbReference type="GeneID" id="10823120"/>
<feature type="transmembrane region" description="Helical" evidence="5">
    <location>
        <begin position="12"/>
        <end position="33"/>
    </location>
</feature>
<comment type="subcellular location">
    <subcellularLocation>
        <location evidence="1">Membrane</location>
        <topology evidence="1">Multi-pass membrane protein</topology>
    </subcellularLocation>
</comment>
<dbReference type="GO" id="GO:0015078">
    <property type="term" value="F:proton transmembrane transporter activity"/>
    <property type="evidence" value="ECO:0007669"/>
    <property type="project" value="InterPro"/>
</dbReference>
<dbReference type="AlphaFoldDB" id="F7XP30"/>
<dbReference type="OrthoDB" id="50539at2157"/>
<evidence type="ECO:0000256" key="2">
    <source>
        <dbReference type="ARBA" id="ARBA00022692"/>
    </source>
</evidence>
<dbReference type="STRING" id="679901.Mzhil_1483"/>
<dbReference type="InterPro" id="IPR035921">
    <property type="entry name" value="F/V-ATP_Csub_sf"/>
</dbReference>
<feature type="domain" description="V-ATPase proteolipid subunit C-like" evidence="6">
    <location>
        <begin position="16"/>
        <end position="75"/>
    </location>
</feature>
<keyword evidence="3 5" id="KW-1133">Transmembrane helix</keyword>
<dbReference type="Proteomes" id="UP000006622">
    <property type="component" value="Chromosome"/>
</dbReference>
<keyword evidence="4 5" id="KW-0472">Membrane</keyword>
<gene>
    <name evidence="7" type="ordered locus">Mzhil_1483</name>
</gene>
<evidence type="ECO:0000256" key="3">
    <source>
        <dbReference type="ARBA" id="ARBA00022989"/>
    </source>
</evidence>
<reference evidence="7 8" key="1">
    <citation type="submission" date="2010-07" db="EMBL/GenBank/DDBJ databases">
        <title>The complete genome of Methanosalsum zhilinae DSM 4017.</title>
        <authorList>
            <consortium name="US DOE Joint Genome Institute (JGI-PGF)"/>
            <person name="Lucas S."/>
            <person name="Copeland A."/>
            <person name="Lapidus A."/>
            <person name="Glavina del Rio T."/>
            <person name="Dalin E."/>
            <person name="Tice H."/>
            <person name="Bruce D."/>
            <person name="Goodwin L."/>
            <person name="Pitluck S."/>
            <person name="Kyrpides N."/>
            <person name="Mavromatis K."/>
            <person name="Ovchinnikova G."/>
            <person name="Daligault H."/>
            <person name="Detter J.C."/>
            <person name="Han C."/>
            <person name="Tapia R."/>
            <person name="Larimer F."/>
            <person name="Land M."/>
            <person name="Hauser L."/>
            <person name="Markowitz V."/>
            <person name="Cheng J.-F."/>
            <person name="Hugenholtz P."/>
            <person name="Woyke T."/>
            <person name="Wu D."/>
            <person name="Spring S."/>
            <person name="Schueler E."/>
            <person name="Brambilla E."/>
            <person name="Klenk H.-P."/>
            <person name="Eisen J.A."/>
        </authorList>
    </citation>
    <scope>NUCLEOTIDE SEQUENCE [LARGE SCALE GENOMIC DNA]</scope>
    <source>
        <strain evidence="8">DSM 4017 / NBRC 107636 / OCM 62 / WeN5</strain>
    </source>
</reference>
<dbReference type="Gene3D" id="1.20.120.610">
    <property type="entry name" value="lithium bound rotor ring of v- atpase"/>
    <property type="match status" value="1"/>
</dbReference>
<feature type="transmembrane region" description="Helical" evidence="5">
    <location>
        <begin position="54"/>
        <end position="76"/>
    </location>
</feature>
<evidence type="ECO:0000256" key="1">
    <source>
        <dbReference type="ARBA" id="ARBA00004141"/>
    </source>
</evidence>
<evidence type="ECO:0000259" key="6">
    <source>
        <dbReference type="Pfam" id="PF00137"/>
    </source>
</evidence>
<dbReference type="SUPFAM" id="SSF81333">
    <property type="entry name" value="F1F0 ATP synthase subunit C"/>
    <property type="match status" value="1"/>
</dbReference>
<dbReference type="Pfam" id="PF00137">
    <property type="entry name" value="ATP-synt_C"/>
    <property type="match status" value="1"/>
</dbReference>
<dbReference type="KEGG" id="mzh:Mzhil_1483"/>
<keyword evidence="2 5" id="KW-0812">Transmembrane</keyword>
<dbReference type="HOGENOM" id="CLU_148047_3_3_2"/>
<evidence type="ECO:0000313" key="8">
    <source>
        <dbReference type="Proteomes" id="UP000006622"/>
    </source>
</evidence>
<protein>
    <submittedName>
        <fullName evidence="7">H+transporting two-sector ATPase C subunit</fullName>
    </submittedName>
</protein>
<sequence precursor="true">MVEPSIWTNPEGWKAIGAALAVGISAIATALAQREIGSAAVGAMIENEALFGKGLILTVIPEAIVIFGLVVALIIVG</sequence>
<dbReference type="CDD" id="cd18181">
    <property type="entry name" value="ATP-synt_Vo_Ao_c_TtATPase_like"/>
    <property type="match status" value="1"/>
</dbReference>
<evidence type="ECO:0000256" key="5">
    <source>
        <dbReference type="SAM" id="Phobius"/>
    </source>
</evidence>